<feature type="domain" description="Copper-fist" evidence="2">
    <location>
        <begin position="37"/>
        <end position="77"/>
    </location>
</feature>
<reference evidence="3" key="1">
    <citation type="submission" date="2011-07" db="EMBL/GenBank/DDBJ databases">
        <title>The Genome Sequence of Exophiala (Wangiella) dermatitidis NIH/UT8656.</title>
        <authorList>
            <consortium name="The Broad Institute Genome Sequencing Platform"/>
            <person name="Cuomo C."/>
            <person name="Wang Z."/>
            <person name="Hunicke-Smith S."/>
            <person name="Szanislo P.J."/>
            <person name="Earl A."/>
            <person name="Young S.K."/>
            <person name="Zeng Q."/>
            <person name="Gargeya S."/>
            <person name="Fitzgerald M."/>
            <person name="Haas B."/>
            <person name="Abouelleil A."/>
            <person name="Alvarado L."/>
            <person name="Arachchi H.M."/>
            <person name="Berlin A."/>
            <person name="Brown A."/>
            <person name="Chapman S.B."/>
            <person name="Chen Z."/>
            <person name="Dunbar C."/>
            <person name="Freedman E."/>
            <person name="Gearin G."/>
            <person name="Gellesch M."/>
            <person name="Goldberg J."/>
            <person name="Griggs A."/>
            <person name="Gujja S."/>
            <person name="Heiman D."/>
            <person name="Howarth C."/>
            <person name="Larson L."/>
            <person name="Lui A."/>
            <person name="MacDonald P.J.P."/>
            <person name="Montmayeur A."/>
            <person name="Murphy C."/>
            <person name="Neiman D."/>
            <person name="Pearson M."/>
            <person name="Priest M."/>
            <person name="Roberts A."/>
            <person name="Saif S."/>
            <person name="Shea T."/>
            <person name="Shenoy N."/>
            <person name="Sisk P."/>
            <person name="Stolte C."/>
            <person name="Sykes S."/>
            <person name="Wortman J."/>
            <person name="Nusbaum C."/>
            <person name="Birren B."/>
        </authorList>
    </citation>
    <scope>NUCLEOTIDE SEQUENCE</scope>
    <source>
        <strain evidence="3">NIH/UT8656</strain>
    </source>
</reference>
<gene>
    <name evidence="3" type="ORF">HMPREF1120_09202</name>
</gene>
<accession>H6CBX1</accession>
<dbReference type="OrthoDB" id="4148461at2759"/>
<dbReference type="HOGENOM" id="CLU_033078_0_0_1"/>
<evidence type="ECO:0000313" key="3">
    <source>
        <dbReference type="EMBL" id="EHY61268.1"/>
    </source>
</evidence>
<dbReference type="SMART" id="SM01090">
    <property type="entry name" value="Copper-fist"/>
    <property type="match status" value="1"/>
</dbReference>
<evidence type="ECO:0000259" key="2">
    <source>
        <dbReference type="PROSITE" id="PS50073"/>
    </source>
</evidence>
<sequence length="602" mass="65472">MQDRQADRVTSPPKSARVEDGKIRKIRSATRSDSTAIQHFNGKTYACESCKRGHRVQKCDHGRTRPISETNQPGRPSGGQKRGCRCPRNCACTTKTCKCERDCACTQEMYLIVRVDGPQTIKREATSTPRPVWEDDKGNTLTLKKVWADANGRQIDDEEYQKRRLRMKEREEGISKTPEVSKSSCCSSKKAKEEEQPADGTSKTTSGGCRHRENVAVSRPSIERQPSAPTPQSNSMSNDSWVAACSCGSGCSCLYCPDHPNNATSIKHTQQQVKNLAEQAFVGDGLMPASFVPESTPQSCMGGRPTFFLSKTPGMSQQQLAQFFSENSEPGAIYLTYPIQQHSWTNQPASAHCSHVQSPSGTGAVATPDPTEPFAEPLEDMPTVPAAWDLLPDDPSGTWNFSDGQLGNTSFSWTDLDASYGTDYSIGQATVASMTGQNSNPGPLPNTPFHHFPTPSPNMDALASHTPLADFSTVNPGGFGGCCGHSALQDEYPNFDMSATPGPVHEQMHRPGSAVIPGFAPHQSYTMQTPVNPPSTMPPLLDRQPQLFHPALLPQQLDVVPVSNTNGDLKLWNGYDPLVDEPLRTEFKSLPIPNSPPIANGA</sequence>
<evidence type="ECO:0000256" key="1">
    <source>
        <dbReference type="SAM" id="MobiDB-lite"/>
    </source>
</evidence>
<dbReference type="Pfam" id="PF00649">
    <property type="entry name" value="Copper-fist"/>
    <property type="match status" value="1"/>
</dbReference>
<dbReference type="Proteomes" id="UP000007304">
    <property type="component" value="Unassembled WGS sequence"/>
</dbReference>
<dbReference type="GeneID" id="20313841"/>
<proteinExistence type="predicted"/>
<dbReference type="InParanoid" id="H6CBX1"/>
<evidence type="ECO:0000313" key="4">
    <source>
        <dbReference type="Proteomes" id="UP000007304"/>
    </source>
</evidence>
<dbReference type="GO" id="GO:0005634">
    <property type="term" value="C:nucleus"/>
    <property type="evidence" value="ECO:0007669"/>
    <property type="project" value="InterPro"/>
</dbReference>
<feature type="region of interest" description="Disordered" evidence="1">
    <location>
        <begin position="61"/>
        <end position="83"/>
    </location>
</feature>
<dbReference type="SMART" id="SM00412">
    <property type="entry name" value="Cu_FIST"/>
    <property type="match status" value="1"/>
</dbReference>
<dbReference type="AlphaFoldDB" id="H6CBX1"/>
<dbReference type="PROSITE" id="PS50073">
    <property type="entry name" value="COPPER_FIST_2"/>
    <property type="match status" value="1"/>
</dbReference>
<dbReference type="Gene3D" id="3.90.430.10">
    <property type="entry name" value="Copper fist DNA-binding domain"/>
    <property type="match status" value="1"/>
</dbReference>
<dbReference type="InterPro" id="IPR001083">
    <property type="entry name" value="Cu_fist_DNA-bd_dom"/>
</dbReference>
<dbReference type="GO" id="GO:0005507">
    <property type="term" value="F:copper ion binding"/>
    <property type="evidence" value="ECO:0007669"/>
    <property type="project" value="InterPro"/>
</dbReference>
<dbReference type="SUPFAM" id="SSF57879">
    <property type="entry name" value="Zinc domain conserved in yeast copper-regulated transcription factors"/>
    <property type="match status" value="1"/>
</dbReference>
<dbReference type="OMA" id="PRNCACT"/>
<dbReference type="InterPro" id="IPR036395">
    <property type="entry name" value="Cu_fist_DNA-bd_dom_sf"/>
</dbReference>
<dbReference type="GO" id="GO:0003677">
    <property type="term" value="F:DNA binding"/>
    <property type="evidence" value="ECO:0007669"/>
    <property type="project" value="InterPro"/>
</dbReference>
<feature type="region of interest" description="Disordered" evidence="1">
    <location>
        <begin position="1"/>
        <end position="31"/>
    </location>
</feature>
<organism evidence="3 4">
    <name type="scientific">Exophiala dermatitidis (strain ATCC 34100 / CBS 525.76 / NIH/UT8656)</name>
    <name type="common">Black yeast</name>
    <name type="synonym">Wangiella dermatitidis</name>
    <dbReference type="NCBI Taxonomy" id="858893"/>
    <lineage>
        <taxon>Eukaryota</taxon>
        <taxon>Fungi</taxon>
        <taxon>Dikarya</taxon>
        <taxon>Ascomycota</taxon>
        <taxon>Pezizomycotina</taxon>
        <taxon>Eurotiomycetes</taxon>
        <taxon>Chaetothyriomycetidae</taxon>
        <taxon>Chaetothyriales</taxon>
        <taxon>Herpotrichiellaceae</taxon>
        <taxon>Exophiala</taxon>
    </lineage>
</organism>
<protein>
    <recommendedName>
        <fullName evidence="2">Copper-fist domain-containing protein</fullName>
    </recommendedName>
</protein>
<dbReference type="RefSeq" id="XP_009161729.1">
    <property type="nucleotide sequence ID" value="XM_009163481.1"/>
</dbReference>
<keyword evidence="4" id="KW-1185">Reference proteome</keyword>
<feature type="region of interest" description="Disordered" evidence="1">
    <location>
        <begin position="158"/>
        <end position="236"/>
    </location>
</feature>
<dbReference type="GO" id="GO:0003700">
    <property type="term" value="F:DNA-binding transcription factor activity"/>
    <property type="evidence" value="ECO:0007669"/>
    <property type="project" value="InterPro"/>
</dbReference>
<dbReference type="eggNOG" id="ENOG502T4RE">
    <property type="taxonomic scope" value="Eukaryota"/>
</dbReference>
<dbReference type="VEuPathDB" id="FungiDB:HMPREF1120_09202"/>
<dbReference type="EMBL" id="JH226138">
    <property type="protein sequence ID" value="EHY61268.1"/>
    <property type="molecule type" value="Genomic_DNA"/>
</dbReference>
<name>H6CBX1_EXODN</name>